<proteinExistence type="predicted"/>
<organism evidence="1 2">
    <name type="scientific">Acidihalobacter aeolianus</name>
    <dbReference type="NCBI Taxonomy" id="2792603"/>
    <lineage>
        <taxon>Bacteria</taxon>
        <taxon>Pseudomonadati</taxon>
        <taxon>Pseudomonadota</taxon>
        <taxon>Gammaproteobacteria</taxon>
        <taxon>Chromatiales</taxon>
        <taxon>Ectothiorhodospiraceae</taxon>
        <taxon>Acidihalobacter</taxon>
    </lineage>
</organism>
<gene>
    <name evidence="1" type="ORF">BJI67_16360</name>
</gene>
<dbReference type="EMBL" id="CP017449">
    <property type="protein sequence ID" value="AOV18811.1"/>
    <property type="molecule type" value="Genomic_DNA"/>
</dbReference>
<accession>A0A1D8KCX2</accession>
<keyword evidence="1" id="KW-0614">Plasmid</keyword>
<evidence type="ECO:0000313" key="1">
    <source>
        <dbReference type="EMBL" id="AOV18811.1"/>
    </source>
</evidence>
<dbReference type="Proteomes" id="UP000095342">
    <property type="component" value="Plasmid pAPV6"/>
</dbReference>
<sequence>MTRSHSLICGGIADPPHAAAPGIGLLTQATGNLREIATEVDRVGLFILAAVEVDHQRQAQQQLLELFGQRR</sequence>
<dbReference type="AlphaFoldDB" id="A0A1D8KCX2"/>
<reference evidence="1 2" key="1">
    <citation type="submission" date="2016-09" db="EMBL/GenBank/DDBJ databases">
        <title>Acidihalobacter prosperus V6 (DSM14174).</title>
        <authorList>
            <person name="Khaleque H.N."/>
            <person name="Ramsay J.P."/>
            <person name="Murphy R.J.T."/>
            <person name="Kaksonen A.H."/>
            <person name="Boxall N.J."/>
            <person name="Watkin E.L.J."/>
        </authorList>
    </citation>
    <scope>NUCLEOTIDE SEQUENCE [LARGE SCALE GENOMIC DNA]</scope>
    <source>
        <strain evidence="1 2">V6</strain>
        <plasmid evidence="2">papv6</plasmid>
    </source>
</reference>
<protein>
    <submittedName>
        <fullName evidence="1">Uncharacterized protein</fullName>
    </submittedName>
</protein>
<keyword evidence="2" id="KW-1185">Reference proteome</keyword>
<dbReference type="KEGG" id="aaeo:BJI67_16360"/>
<geneLocation type="plasmid" evidence="2">
    <name>papv6</name>
</geneLocation>
<name>A0A1D8KCX2_9GAMM</name>
<evidence type="ECO:0000313" key="2">
    <source>
        <dbReference type="Proteomes" id="UP000095342"/>
    </source>
</evidence>